<feature type="compositionally biased region" description="Acidic residues" evidence="3">
    <location>
        <begin position="701"/>
        <end position="716"/>
    </location>
</feature>
<keyword evidence="1" id="KW-0547">Nucleotide-binding</keyword>
<dbReference type="InterPro" id="IPR001245">
    <property type="entry name" value="Ser-Thr/Tyr_kinase_cat_dom"/>
</dbReference>
<feature type="compositionally biased region" description="Low complexity" evidence="3">
    <location>
        <begin position="575"/>
        <end position="587"/>
    </location>
</feature>
<dbReference type="Gene3D" id="1.10.510.10">
    <property type="entry name" value="Transferase(Phosphotransferase) domain 1"/>
    <property type="match status" value="1"/>
</dbReference>
<feature type="compositionally biased region" description="Polar residues" evidence="3">
    <location>
        <begin position="560"/>
        <end position="574"/>
    </location>
</feature>
<feature type="compositionally biased region" description="Acidic residues" evidence="3">
    <location>
        <begin position="640"/>
        <end position="671"/>
    </location>
</feature>
<gene>
    <name evidence="5" type="ORF">P3T76_004785</name>
</gene>
<name>A0AAD9LQR6_9STRA</name>
<dbReference type="Gene3D" id="2.120.10.30">
    <property type="entry name" value="TolB, C-terminal domain"/>
    <property type="match status" value="2"/>
</dbReference>
<dbReference type="GO" id="GO:0005524">
    <property type="term" value="F:ATP binding"/>
    <property type="evidence" value="ECO:0007669"/>
    <property type="project" value="UniProtKB-KW"/>
</dbReference>
<dbReference type="InterPro" id="IPR000719">
    <property type="entry name" value="Prot_kinase_dom"/>
</dbReference>
<feature type="compositionally biased region" description="Pro residues" evidence="3">
    <location>
        <begin position="919"/>
        <end position="934"/>
    </location>
</feature>
<dbReference type="InterPro" id="IPR008271">
    <property type="entry name" value="Ser/Thr_kinase_AS"/>
</dbReference>
<reference evidence="5" key="1">
    <citation type="submission" date="2023-08" db="EMBL/GenBank/DDBJ databases">
        <title>Reference Genome Resource for the Citrus Pathogen Phytophthora citrophthora.</title>
        <authorList>
            <person name="Moller H."/>
            <person name="Coetzee B."/>
            <person name="Rose L.J."/>
            <person name="Van Niekerk J.M."/>
        </authorList>
    </citation>
    <scope>NUCLEOTIDE SEQUENCE</scope>
    <source>
        <strain evidence="5">STE-U-9442</strain>
    </source>
</reference>
<protein>
    <submittedName>
        <fullName evidence="5">Serine/threonine-protein kinase gdt2</fullName>
    </submittedName>
</protein>
<feature type="compositionally biased region" description="Low complexity" evidence="3">
    <location>
        <begin position="904"/>
        <end position="918"/>
    </location>
</feature>
<evidence type="ECO:0000256" key="2">
    <source>
        <dbReference type="ARBA" id="ARBA00022840"/>
    </source>
</evidence>
<dbReference type="PROSITE" id="PS00108">
    <property type="entry name" value="PROTEIN_KINASE_ST"/>
    <property type="match status" value="1"/>
</dbReference>
<feature type="compositionally biased region" description="Low complexity" evidence="3">
    <location>
        <begin position="689"/>
        <end position="700"/>
    </location>
</feature>
<dbReference type="PANTHER" id="PTHR44329:SF298">
    <property type="entry name" value="MIXED LINEAGE KINASE DOMAIN-LIKE PROTEIN"/>
    <property type="match status" value="1"/>
</dbReference>
<dbReference type="AlphaFoldDB" id="A0AAD9LQR6"/>
<evidence type="ECO:0000256" key="3">
    <source>
        <dbReference type="SAM" id="MobiDB-lite"/>
    </source>
</evidence>
<dbReference type="PROSITE" id="PS50011">
    <property type="entry name" value="PROTEIN_KINASE_DOM"/>
    <property type="match status" value="1"/>
</dbReference>
<dbReference type="InterPro" id="IPR011042">
    <property type="entry name" value="6-blade_b-propeller_TolB-like"/>
</dbReference>
<dbReference type="InterPro" id="IPR051681">
    <property type="entry name" value="Ser/Thr_Kinases-Pseudokinases"/>
</dbReference>
<keyword evidence="2" id="KW-0067">ATP-binding</keyword>
<dbReference type="Pfam" id="PF07714">
    <property type="entry name" value="PK_Tyr_Ser-Thr"/>
    <property type="match status" value="1"/>
</dbReference>
<dbReference type="SUPFAM" id="SSF101898">
    <property type="entry name" value="NHL repeat"/>
    <property type="match status" value="1"/>
</dbReference>
<evidence type="ECO:0000313" key="6">
    <source>
        <dbReference type="Proteomes" id="UP001259832"/>
    </source>
</evidence>
<feature type="compositionally biased region" description="Low complexity" evidence="3">
    <location>
        <begin position="672"/>
        <end position="682"/>
    </location>
</feature>
<sequence>MFKTVKGVAVTTANAFVPGSGIAVGAAFELAKICFTIGQVLAGMEDKASTIKSQQVNIKRDVENLRWVLELLEGVQNQDQLTEGLQKMILKFQAEVKEYERVLNKFKKKNLLKQLVFHNEIDIASDNVMKTRDQIIERLTVEAALDGSTRHRSPANKSSRTLKVERDQRYIDLVDSNEVMVEMSDPENQKEMLAIIARMGRRDEALMESSSDQVVSVMKEKLWASSSRNVRADITNLPDWYITEDEIDVDMGTIVGFGGDAKIYKGTLTDGTPVAVKIFNENVARSEKKKEKFTSMMKLWQRLSHYSNVCHLYGACYFTAAPFVVMEYCDVGPLDKYLRQMGSNRYRASLEVLAQAAQGIAKMHSIGIVHGDLKCDNILITGNPPKAKICDFDRSFDWIALKNKRLVKGTAKKAGIEITDAIRYLAPECVEGKLPNSKSDVYSFGMTIYHALVGKSPYYEITNDEELEGCKLDRELPERDENLISDEAWDLITQCCDGTPDQRPAMTKVVEALRSLLENGFPGGFVIPPLSPSPSVDWTVPPSPIREESELLAIEEDETSPTNEEQSISPPNESISATPAIEEAPAPRIEEDSSSPTIEDESVSPAIEEKPASLVIEADFVPPVIVEDAASSDSEKSSSEDDSSLEEAGEDDTPPPIEEDEASAETEDDEASPAIEEQSASAESEEDTASPALEEASASIDTEDESETSDSGEDSGFEGGSGSPRVEEDSILPAFEDDPASIEEYYVSTGAKDDIVTPAIEQYYAATSTEGDSVKQYNASPSEGAPAEVSIEKCYASASIKAKSTSPAIEALIDNSVDAVTNKASDTDVVVTVDQEPDVLPALQETPMDKEPPEQDPANVKKVTPMNSAKTKWKEIPRSYKIGAVVAMLILGAAAAVAGVFSPSPSSSSSASTQSPTSIPTPTPTPTTPTPVPTSRPVTVTVSTVVDAKTSFTALTSTMFWGIAVSYTGAIYVSGIREIFTISSTGTVQVYAGSSTLGGYSDGQRTNAYLNSVYALTASPDGSIYFCDKNNNKQFVIRKIKNNVVSTISSFSASYDMGLGIAADSYGNVYATVVGDNTLKNISSTGDVNTISANSVVSPNGRMGIALDRMDNIYITENHRVLKYTPNGAISVLAGSTTSGFANGRGTDALFATPMALTVGFDGNLYIADSGNNCIRKLSIDTNYVTTFAGICNTETNDGKTTTFVSPRSIDVAPDGSFYVTDDVARVRKVVAS</sequence>
<dbReference type="SUPFAM" id="SSF56112">
    <property type="entry name" value="Protein kinase-like (PK-like)"/>
    <property type="match status" value="1"/>
</dbReference>
<dbReference type="EMBL" id="JASMQC010000007">
    <property type="protein sequence ID" value="KAK1943389.1"/>
    <property type="molecule type" value="Genomic_DNA"/>
</dbReference>
<organism evidence="5 6">
    <name type="scientific">Phytophthora citrophthora</name>
    <dbReference type="NCBI Taxonomy" id="4793"/>
    <lineage>
        <taxon>Eukaryota</taxon>
        <taxon>Sar</taxon>
        <taxon>Stramenopiles</taxon>
        <taxon>Oomycota</taxon>
        <taxon>Peronosporomycetes</taxon>
        <taxon>Peronosporales</taxon>
        <taxon>Peronosporaceae</taxon>
        <taxon>Phytophthora</taxon>
    </lineage>
</organism>
<feature type="region of interest" description="Disordered" evidence="3">
    <location>
        <begin position="844"/>
        <end position="866"/>
    </location>
</feature>
<dbReference type="SMART" id="SM00220">
    <property type="entry name" value="S_TKc"/>
    <property type="match status" value="1"/>
</dbReference>
<feature type="region of interest" description="Disordered" evidence="3">
    <location>
        <begin position="904"/>
        <end position="937"/>
    </location>
</feature>
<evidence type="ECO:0000259" key="4">
    <source>
        <dbReference type="PROSITE" id="PS50011"/>
    </source>
</evidence>
<keyword evidence="5" id="KW-0808">Transferase</keyword>
<accession>A0AAD9LQR6</accession>
<keyword evidence="5" id="KW-0418">Kinase</keyword>
<keyword evidence="6" id="KW-1185">Reference proteome</keyword>
<evidence type="ECO:0000313" key="5">
    <source>
        <dbReference type="EMBL" id="KAK1943389.1"/>
    </source>
</evidence>
<proteinExistence type="predicted"/>
<evidence type="ECO:0000256" key="1">
    <source>
        <dbReference type="ARBA" id="ARBA00022741"/>
    </source>
</evidence>
<dbReference type="InterPro" id="IPR011009">
    <property type="entry name" value="Kinase-like_dom_sf"/>
</dbReference>
<dbReference type="GO" id="GO:0004674">
    <property type="term" value="F:protein serine/threonine kinase activity"/>
    <property type="evidence" value="ECO:0007669"/>
    <property type="project" value="TreeGrafter"/>
</dbReference>
<dbReference type="PANTHER" id="PTHR44329">
    <property type="entry name" value="SERINE/THREONINE-PROTEIN KINASE TNNI3K-RELATED"/>
    <property type="match status" value="1"/>
</dbReference>
<dbReference type="Proteomes" id="UP001259832">
    <property type="component" value="Unassembled WGS sequence"/>
</dbReference>
<feature type="region of interest" description="Disordered" evidence="3">
    <location>
        <begin position="555"/>
        <end position="738"/>
    </location>
</feature>
<feature type="domain" description="Protein kinase" evidence="4">
    <location>
        <begin position="249"/>
        <end position="517"/>
    </location>
</feature>
<comment type="caution">
    <text evidence="5">The sequence shown here is derived from an EMBL/GenBank/DDBJ whole genome shotgun (WGS) entry which is preliminary data.</text>
</comment>